<dbReference type="AlphaFoldDB" id="A0A9D9DVR9"/>
<organism evidence="2 3">
    <name type="scientific">Candidatus Pullibacteroides excrementavium</name>
    <dbReference type="NCBI Taxonomy" id="2840905"/>
    <lineage>
        <taxon>Bacteria</taxon>
        <taxon>Pseudomonadati</taxon>
        <taxon>Bacteroidota</taxon>
        <taxon>Bacteroidia</taxon>
        <taxon>Bacteroidales</taxon>
        <taxon>Candidatus Pullibacteroides</taxon>
    </lineage>
</organism>
<reference evidence="2" key="2">
    <citation type="journal article" date="2021" name="PeerJ">
        <title>Extensive microbial diversity within the chicken gut microbiome revealed by metagenomics and culture.</title>
        <authorList>
            <person name="Gilroy R."/>
            <person name="Ravi A."/>
            <person name="Getino M."/>
            <person name="Pursley I."/>
            <person name="Horton D.L."/>
            <person name="Alikhan N.F."/>
            <person name="Baker D."/>
            <person name="Gharbi K."/>
            <person name="Hall N."/>
            <person name="Watson M."/>
            <person name="Adriaenssens E.M."/>
            <person name="Foster-Nyarko E."/>
            <person name="Jarju S."/>
            <person name="Secka A."/>
            <person name="Antonio M."/>
            <person name="Oren A."/>
            <person name="Chaudhuri R.R."/>
            <person name="La Ragione R."/>
            <person name="Hildebrand F."/>
            <person name="Pallen M.J."/>
        </authorList>
    </citation>
    <scope>NUCLEOTIDE SEQUENCE</scope>
    <source>
        <strain evidence="2">2889</strain>
    </source>
</reference>
<dbReference type="InterPro" id="IPR021428">
    <property type="entry name" value="DUF3078"/>
</dbReference>
<evidence type="ECO:0000313" key="3">
    <source>
        <dbReference type="Proteomes" id="UP000823612"/>
    </source>
</evidence>
<dbReference type="Pfam" id="PF11276">
    <property type="entry name" value="DUF3078"/>
    <property type="match status" value="1"/>
</dbReference>
<reference evidence="2" key="1">
    <citation type="submission" date="2020-10" db="EMBL/GenBank/DDBJ databases">
        <authorList>
            <person name="Gilroy R."/>
        </authorList>
    </citation>
    <scope>NUCLEOTIDE SEQUENCE</scope>
    <source>
        <strain evidence="2">2889</strain>
    </source>
</reference>
<dbReference type="EMBL" id="JADIMZ010000127">
    <property type="protein sequence ID" value="MBO8433321.1"/>
    <property type="molecule type" value="Genomic_DNA"/>
</dbReference>
<sequence>MNALQRKMSLLAASVVLLGSSYAQVLPDPEAECLPPYCLGIGAVDEAVAADTAAALLAVVEDLNIEKWEDAVVNEEQLYFGLDYEDVIRNSLFGSRWGVNPEEPFSEVKNMLSLDNIRNPELLRRRRTEPATQIQTLARNLRVVDGKKEKPKKQRKPLINPKDSVSRWAFDFTGGINLAQTSLTNWSAGGESSISGNGLLDMKLAYRQGGHKWETRLNTEYGLVYTRSDGLNKTVDNFLISSQYGYAIPGGRFFYTAMVDFQTQYDRGYSEAGDKKAGKDYISNFLSPGYLNASVGMEYKLGGLFSAYFSPASSRTTFVEDQFLANQGLFGVDSGQNVKFEVGMSLKTALSWTFWKNMTLKTDATFFTPYSSDFGNIVVDWNVQIEMQVNSVFKAMIGTSLKYDDNVDWVDAEGVNRGPKVQFREMITVGIGYTFGYKSKRMAAE</sequence>
<protein>
    <submittedName>
        <fullName evidence="2">DUF3078 domain-containing protein</fullName>
    </submittedName>
</protein>
<comment type="caution">
    <text evidence="2">The sequence shown here is derived from an EMBL/GenBank/DDBJ whole genome shotgun (WGS) entry which is preliminary data.</text>
</comment>
<dbReference type="Proteomes" id="UP000823612">
    <property type="component" value="Unassembled WGS sequence"/>
</dbReference>
<keyword evidence="1" id="KW-0732">Signal</keyword>
<gene>
    <name evidence="2" type="ORF">IAB08_08545</name>
</gene>
<evidence type="ECO:0000256" key="1">
    <source>
        <dbReference type="SAM" id="SignalP"/>
    </source>
</evidence>
<feature type="chain" id="PRO_5039228262" evidence="1">
    <location>
        <begin position="24"/>
        <end position="445"/>
    </location>
</feature>
<evidence type="ECO:0000313" key="2">
    <source>
        <dbReference type="EMBL" id="MBO8433321.1"/>
    </source>
</evidence>
<feature type="signal peptide" evidence="1">
    <location>
        <begin position="1"/>
        <end position="23"/>
    </location>
</feature>
<name>A0A9D9DVR9_9BACT</name>
<accession>A0A9D9DVR9</accession>
<proteinExistence type="predicted"/>